<organism evidence="1 2">
    <name type="scientific">Stenotrophomonas maltophilia</name>
    <name type="common">Pseudomonas maltophilia</name>
    <name type="synonym">Xanthomonas maltophilia</name>
    <dbReference type="NCBI Taxonomy" id="40324"/>
    <lineage>
        <taxon>Bacteria</taxon>
        <taxon>Pseudomonadati</taxon>
        <taxon>Pseudomonadota</taxon>
        <taxon>Gammaproteobacteria</taxon>
        <taxon>Lysobacterales</taxon>
        <taxon>Lysobacteraceae</taxon>
        <taxon>Stenotrophomonas</taxon>
        <taxon>Stenotrophomonas maltophilia group</taxon>
    </lineage>
</organism>
<sequence length="137" mass="15489">MAILTKEDGDDFQLILDALASIVRDKNSPEFGYKCHIVLLLTTDYDDYDFVRSSDPGEVKVSAVIIGRGPAFNKKVNAERSFLICEGKAKILKNDVALLPEGLALQEQARYTLHNNRKKLMKIARDRKIDPPKPRIF</sequence>
<proteinExistence type="predicted"/>
<dbReference type="Proteomes" id="UP000249614">
    <property type="component" value="Unassembled WGS sequence"/>
</dbReference>
<dbReference type="AlphaFoldDB" id="A0A2W6I2Z4"/>
<reference evidence="1 2" key="1">
    <citation type="submission" date="2016-05" db="EMBL/GenBank/DDBJ databases">
        <authorList>
            <person name="Lavstsen T."/>
            <person name="Jespersen J.S."/>
        </authorList>
    </citation>
    <scope>NUCLEOTIDE SEQUENCE [LARGE SCALE GENOMIC DNA]</scope>
    <source>
        <strain evidence="1 2">SM-5815</strain>
    </source>
</reference>
<protein>
    <submittedName>
        <fullName evidence="1">Uncharacterized protein</fullName>
    </submittedName>
</protein>
<comment type="caution">
    <text evidence="1">The sequence shown here is derived from an EMBL/GenBank/DDBJ whole genome shotgun (WGS) entry which is preliminary data.</text>
</comment>
<accession>A0A2W6I2Z4</accession>
<dbReference type="EMBL" id="LXXM01000189">
    <property type="protein sequence ID" value="PZS90097.1"/>
    <property type="molecule type" value="Genomic_DNA"/>
</dbReference>
<gene>
    <name evidence="1" type="ORF">A7X83_11420</name>
</gene>
<name>A0A2W6I2Z4_STEMA</name>
<evidence type="ECO:0000313" key="2">
    <source>
        <dbReference type="Proteomes" id="UP000249614"/>
    </source>
</evidence>
<evidence type="ECO:0000313" key="1">
    <source>
        <dbReference type="EMBL" id="PZS90097.1"/>
    </source>
</evidence>